<keyword evidence="9" id="KW-1185">Reference proteome</keyword>
<dbReference type="AlphaFoldDB" id="A0AAN7IJJ9"/>
<gene>
    <name evidence="8" type="ORF">RGQ29_028912</name>
</gene>
<dbReference type="SMART" id="SM00438">
    <property type="entry name" value="ZnF_NFX"/>
    <property type="match status" value="2"/>
</dbReference>
<dbReference type="GO" id="GO:0008270">
    <property type="term" value="F:zinc ion binding"/>
    <property type="evidence" value="ECO:0007669"/>
    <property type="project" value="UniProtKB-KW"/>
</dbReference>
<dbReference type="GO" id="GO:0000981">
    <property type="term" value="F:DNA-binding transcription factor activity, RNA polymerase II-specific"/>
    <property type="evidence" value="ECO:0007669"/>
    <property type="project" value="TreeGrafter"/>
</dbReference>
<evidence type="ECO:0000313" key="8">
    <source>
        <dbReference type="EMBL" id="KAK4579035.1"/>
    </source>
</evidence>
<accession>A0AAN7IJJ9</accession>
<evidence type="ECO:0000259" key="7">
    <source>
        <dbReference type="SMART" id="SM00438"/>
    </source>
</evidence>
<organism evidence="8 9">
    <name type="scientific">Quercus rubra</name>
    <name type="common">Northern red oak</name>
    <name type="synonym">Quercus borealis</name>
    <dbReference type="NCBI Taxonomy" id="3512"/>
    <lineage>
        <taxon>Eukaryota</taxon>
        <taxon>Viridiplantae</taxon>
        <taxon>Streptophyta</taxon>
        <taxon>Embryophyta</taxon>
        <taxon>Tracheophyta</taxon>
        <taxon>Spermatophyta</taxon>
        <taxon>Magnoliopsida</taxon>
        <taxon>eudicotyledons</taxon>
        <taxon>Gunneridae</taxon>
        <taxon>Pentapetalae</taxon>
        <taxon>rosids</taxon>
        <taxon>fabids</taxon>
        <taxon>Fagales</taxon>
        <taxon>Fagaceae</taxon>
        <taxon>Quercus</taxon>
    </lineage>
</organism>
<dbReference type="PANTHER" id="PTHR12360">
    <property type="entry name" value="NUCLEAR TRANSCRIPTION FACTOR, X-BOX BINDING 1 NFX1"/>
    <property type="match status" value="1"/>
</dbReference>
<evidence type="ECO:0000313" key="9">
    <source>
        <dbReference type="Proteomes" id="UP001324115"/>
    </source>
</evidence>
<evidence type="ECO:0000256" key="4">
    <source>
        <dbReference type="ARBA" id="ARBA00022771"/>
    </source>
</evidence>
<protein>
    <recommendedName>
        <fullName evidence="7">NF-X1-type domain-containing protein</fullName>
    </recommendedName>
</protein>
<keyword evidence="6" id="KW-0732">Signal</keyword>
<dbReference type="Proteomes" id="UP001324115">
    <property type="component" value="Unassembled WGS sequence"/>
</dbReference>
<sequence>MVILLSCGIWCLGGAYAPCLVMVTISCACGETHFEVPCGTEMDQKPPRCPKQCHIARLCRHGSNSKIPDQLKTLEHSRFLQIYERRPTCSHPCPLPCHPGECPPCKVLVKRSCHCGSMVHVFECLYYNSLSEKEQMAVCSCGGLCHRKLSNCTHLCPETCHPGACPSPDKCRKKVFVRCKCQTLKKNGFVKMCKQPIGMLVQIPQIYQKINPEQDHIMKLRMCYCDSWNAIMSFCRRLNKNE</sequence>
<keyword evidence="4" id="KW-0863">Zinc-finger</keyword>
<feature type="signal peptide" evidence="6">
    <location>
        <begin position="1"/>
        <end position="17"/>
    </location>
</feature>
<keyword evidence="2" id="KW-0479">Metal-binding</keyword>
<feature type="chain" id="PRO_5044710717" description="NF-X1-type domain-containing protein" evidence="6">
    <location>
        <begin position="18"/>
        <end position="242"/>
    </location>
</feature>
<evidence type="ECO:0000256" key="6">
    <source>
        <dbReference type="SAM" id="SignalP"/>
    </source>
</evidence>
<dbReference type="EMBL" id="JAXUIC010000008">
    <property type="protein sequence ID" value="KAK4579035.1"/>
    <property type="molecule type" value="Genomic_DNA"/>
</dbReference>
<evidence type="ECO:0000256" key="5">
    <source>
        <dbReference type="ARBA" id="ARBA00022833"/>
    </source>
</evidence>
<reference evidence="8 9" key="1">
    <citation type="journal article" date="2023" name="G3 (Bethesda)">
        <title>A haplotype-resolved chromosome-scale genome for Quercus rubra L. provides insights into the genetics of adaptive traits for red oak species.</title>
        <authorList>
            <person name="Kapoor B."/>
            <person name="Jenkins J."/>
            <person name="Schmutz J."/>
            <person name="Zhebentyayeva T."/>
            <person name="Kuelheim C."/>
            <person name="Coggeshall M."/>
            <person name="Heim C."/>
            <person name="Lasky J.R."/>
            <person name="Leites L."/>
            <person name="Islam-Faridi N."/>
            <person name="Romero-Severson J."/>
            <person name="DeLeo V.L."/>
            <person name="Lucas S.M."/>
            <person name="Lazic D."/>
            <person name="Gailing O."/>
            <person name="Carlson J."/>
            <person name="Staton M."/>
        </authorList>
    </citation>
    <scope>NUCLEOTIDE SEQUENCE [LARGE SCALE GENOMIC DNA]</scope>
    <source>
        <strain evidence="8">Pseudo-F2</strain>
    </source>
</reference>
<evidence type="ECO:0000256" key="3">
    <source>
        <dbReference type="ARBA" id="ARBA00022737"/>
    </source>
</evidence>
<dbReference type="GO" id="GO:0005634">
    <property type="term" value="C:nucleus"/>
    <property type="evidence" value="ECO:0007669"/>
    <property type="project" value="InterPro"/>
</dbReference>
<comment type="caution">
    <text evidence="8">The sequence shown here is derived from an EMBL/GenBank/DDBJ whole genome shotgun (WGS) entry which is preliminary data.</text>
</comment>
<dbReference type="EMBL" id="JAXUIC010000008">
    <property type="protein sequence ID" value="KAK4579037.1"/>
    <property type="molecule type" value="Genomic_DNA"/>
</dbReference>
<keyword evidence="3" id="KW-0677">Repeat</keyword>
<comment type="similarity">
    <text evidence="1">Belongs to the NFX1 family.</text>
</comment>
<name>A0AAN7IJJ9_QUERU</name>
<dbReference type="GO" id="GO:0000977">
    <property type="term" value="F:RNA polymerase II transcription regulatory region sequence-specific DNA binding"/>
    <property type="evidence" value="ECO:0007669"/>
    <property type="project" value="TreeGrafter"/>
</dbReference>
<keyword evidence="5" id="KW-0862">Zinc</keyword>
<proteinExistence type="inferred from homology"/>
<dbReference type="EMBL" id="JAXUIC010000008">
    <property type="protein sequence ID" value="KAK4579036.1"/>
    <property type="molecule type" value="Genomic_DNA"/>
</dbReference>
<feature type="domain" description="NF-X1-type" evidence="7">
    <location>
        <begin position="152"/>
        <end position="173"/>
    </location>
</feature>
<dbReference type="InterPro" id="IPR034078">
    <property type="entry name" value="NFX1_fam"/>
</dbReference>
<dbReference type="InterPro" id="IPR000967">
    <property type="entry name" value="Znf_NFX1"/>
</dbReference>
<evidence type="ECO:0000256" key="1">
    <source>
        <dbReference type="ARBA" id="ARBA00007269"/>
    </source>
</evidence>
<feature type="domain" description="NF-X1-type" evidence="7">
    <location>
        <begin position="89"/>
        <end position="107"/>
    </location>
</feature>
<evidence type="ECO:0000256" key="2">
    <source>
        <dbReference type="ARBA" id="ARBA00022723"/>
    </source>
</evidence>